<keyword evidence="4" id="KW-1185">Reference proteome</keyword>
<evidence type="ECO:0000313" key="3">
    <source>
        <dbReference type="EMBL" id="GGB37954.1"/>
    </source>
</evidence>
<gene>
    <name evidence="3" type="ORF">GCM10011380_29210</name>
</gene>
<evidence type="ECO:0000259" key="2">
    <source>
        <dbReference type="Pfam" id="PF13649"/>
    </source>
</evidence>
<reference evidence="3" key="1">
    <citation type="journal article" date="2014" name="Int. J. Syst. Evol. Microbiol.">
        <title>Complete genome sequence of Corynebacterium casei LMG S-19264T (=DSM 44701T), isolated from a smear-ripened cheese.</title>
        <authorList>
            <consortium name="US DOE Joint Genome Institute (JGI-PGF)"/>
            <person name="Walter F."/>
            <person name="Albersmeier A."/>
            <person name="Kalinowski J."/>
            <person name="Ruckert C."/>
        </authorList>
    </citation>
    <scope>NUCLEOTIDE SEQUENCE</scope>
    <source>
        <strain evidence="3">CGMCC 1.15330</strain>
    </source>
</reference>
<reference evidence="3" key="2">
    <citation type="submission" date="2020-09" db="EMBL/GenBank/DDBJ databases">
        <authorList>
            <person name="Sun Q."/>
            <person name="Zhou Y."/>
        </authorList>
    </citation>
    <scope>NUCLEOTIDE SEQUENCE</scope>
    <source>
        <strain evidence="3">CGMCC 1.15330</strain>
    </source>
</reference>
<dbReference type="CDD" id="cd02440">
    <property type="entry name" value="AdoMet_MTases"/>
    <property type="match status" value="1"/>
</dbReference>
<dbReference type="Proteomes" id="UP000623067">
    <property type="component" value="Unassembled WGS sequence"/>
</dbReference>
<dbReference type="AlphaFoldDB" id="A0A916TAY5"/>
<dbReference type="GO" id="GO:0016740">
    <property type="term" value="F:transferase activity"/>
    <property type="evidence" value="ECO:0007669"/>
    <property type="project" value="UniProtKB-KW"/>
</dbReference>
<dbReference type="PANTHER" id="PTHR43861:SF3">
    <property type="entry name" value="PUTATIVE (AFU_ORTHOLOGUE AFUA_2G14390)-RELATED"/>
    <property type="match status" value="1"/>
</dbReference>
<evidence type="ECO:0000313" key="4">
    <source>
        <dbReference type="Proteomes" id="UP000623067"/>
    </source>
</evidence>
<sequence>MGERQSPALERDFVPALGRPELTGLYDRAIALLTRERRWRAALLHLVAPAAGETILDVGCGTGSFAILMKQRCADARVIGVDPDPAVLTIASGKAERAGVAIEARQAMGDELAAIGTGPVDKATSSLVFHQCPMPMKRATVVAMHRTLRASGALFVADYGEQRSRMMRLLFRQVQRLDGYANTQPNADGLLPRLFAEAGFRKVVEHEVISTPAGSISLYSARKA</sequence>
<name>A0A916TAY5_9SPHN</name>
<feature type="domain" description="Methyltransferase" evidence="2">
    <location>
        <begin position="55"/>
        <end position="152"/>
    </location>
</feature>
<dbReference type="RefSeq" id="WP_188659522.1">
    <property type="nucleotide sequence ID" value="NZ_BMIH01000004.1"/>
</dbReference>
<dbReference type="Gene3D" id="3.40.50.150">
    <property type="entry name" value="Vaccinia Virus protein VP39"/>
    <property type="match status" value="1"/>
</dbReference>
<dbReference type="InterPro" id="IPR041698">
    <property type="entry name" value="Methyltransf_25"/>
</dbReference>
<dbReference type="PANTHER" id="PTHR43861">
    <property type="entry name" value="TRANS-ACONITATE 2-METHYLTRANSFERASE-RELATED"/>
    <property type="match status" value="1"/>
</dbReference>
<accession>A0A916TAY5</accession>
<keyword evidence="1" id="KW-0808">Transferase</keyword>
<protein>
    <recommendedName>
        <fullName evidence="2">Methyltransferase domain-containing protein</fullName>
    </recommendedName>
</protein>
<organism evidence="3 4">
    <name type="scientific">Sphingomonas metalli</name>
    <dbReference type="NCBI Taxonomy" id="1779358"/>
    <lineage>
        <taxon>Bacteria</taxon>
        <taxon>Pseudomonadati</taxon>
        <taxon>Pseudomonadota</taxon>
        <taxon>Alphaproteobacteria</taxon>
        <taxon>Sphingomonadales</taxon>
        <taxon>Sphingomonadaceae</taxon>
        <taxon>Sphingomonas</taxon>
    </lineage>
</organism>
<dbReference type="EMBL" id="BMIH01000004">
    <property type="protein sequence ID" value="GGB37954.1"/>
    <property type="molecule type" value="Genomic_DNA"/>
</dbReference>
<evidence type="ECO:0000256" key="1">
    <source>
        <dbReference type="ARBA" id="ARBA00022679"/>
    </source>
</evidence>
<dbReference type="InterPro" id="IPR029063">
    <property type="entry name" value="SAM-dependent_MTases_sf"/>
</dbReference>
<dbReference type="Pfam" id="PF13649">
    <property type="entry name" value="Methyltransf_25"/>
    <property type="match status" value="1"/>
</dbReference>
<proteinExistence type="predicted"/>
<comment type="caution">
    <text evidence="3">The sequence shown here is derived from an EMBL/GenBank/DDBJ whole genome shotgun (WGS) entry which is preliminary data.</text>
</comment>
<dbReference type="SUPFAM" id="SSF53335">
    <property type="entry name" value="S-adenosyl-L-methionine-dependent methyltransferases"/>
    <property type="match status" value="1"/>
</dbReference>